<gene>
    <name evidence="1" type="ORF">ENN98_06350</name>
</gene>
<dbReference type="Proteomes" id="UP000885986">
    <property type="component" value="Unassembled WGS sequence"/>
</dbReference>
<evidence type="ECO:0000313" key="1">
    <source>
        <dbReference type="EMBL" id="HET98297.1"/>
    </source>
</evidence>
<accession>A0A7C2XAK2</accession>
<reference evidence="1" key="1">
    <citation type="journal article" date="2020" name="mSystems">
        <title>Genome- and Community-Level Interaction Insights into Carbon Utilization and Element Cycling Functions of Hydrothermarchaeota in Hydrothermal Sediment.</title>
        <authorList>
            <person name="Zhou Z."/>
            <person name="Liu Y."/>
            <person name="Xu W."/>
            <person name="Pan J."/>
            <person name="Luo Z.H."/>
            <person name="Li M."/>
        </authorList>
    </citation>
    <scope>NUCLEOTIDE SEQUENCE [LARGE SCALE GENOMIC DNA]</scope>
    <source>
        <strain evidence="1">SpSt-1224</strain>
    </source>
</reference>
<organism evidence="1">
    <name type="scientific">Desulfurivibrio alkaliphilus</name>
    <dbReference type="NCBI Taxonomy" id="427923"/>
    <lineage>
        <taxon>Bacteria</taxon>
        <taxon>Pseudomonadati</taxon>
        <taxon>Thermodesulfobacteriota</taxon>
        <taxon>Desulfobulbia</taxon>
        <taxon>Desulfobulbales</taxon>
        <taxon>Desulfobulbaceae</taxon>
        <taxon>Desulfurivibrio</taxon>
    </lineage>
</organism>
<dbReference type="EMBL" id="DSDS01000142">
    <property type="protein sequence ID" value="HET98297.1"/>
    <property type="molecule type" value="Genomic_DNA"/>
</dbReference>
<dbReference type="AlphaFoldDB" id="A0A7C2XAK2"/>
<sequence length="103" mass="11588">MVDGNEQQPCPPGRVRKDGKCVMPEVTFTTLVISLNNSALLHLGELADPNSGKLERDLVLAKHTIDTLRLLQEKTAGNLTAKESDLLENILYDLRMRYVRQTR</sequence>
<protein>
    <submittedName>
        <fullName evidence="1">DUF1844 domain-containing protein</fullName>
    </submittedName>
</protein>
<proteinExistence type="predicted"/>
<dbReference type="Pfam" id="PF08899">
    <property type="entry name" value="DUF1844"/>
    <property type="match status" value="1"/>
</dbReference>
<name>A0A7C2XAK2_9BACT</name>
<dbReference type="InterPro" id="IPR014995">
    <property type="entry name" value="DUF1844"/>
</dbReference>
<comment type="caution">
    <text evidence="1">The sequence shown here is derived from an EMBL/GenBank/DDBJ whole genome shotgun (WGS) entry which is preliminary data.</text>
</comment>